<dbReference type="Proteomes" id="UP001595528">
    <property type="component" value="Unassembled WGS sequence"/>
</dbReference>
<keyword evidence="4" id="KW-1185">Reference proteome</keyword>
<dbReference type="EMBL" id="JBHRTR010000020">
    <property type="protein sequence ID" value="MFC3227152.1"/>
    <property type="molecule type" value="Genomic_DNA"/>
</dbReference>
<feature type="chain" id="PRO_5045101589" evidence="2">
    <location>
        <begin position="46"/>
        <end position="265"/>
    </location>
</feature>
<keyword evidence="2" id="KW-0732">Signal</keyword>
<organism evidence="3 4">
    <name type="scientific">Marinibaculum pumilum</name>
    <dbReference type="NCBI Taxonomy" id="1766165"/>
    <lineage>
        <taxon>Bacteria</taxon>
        <taxon>Pseudomonadati</taxon>
        <taxon>Pseudomonadota</taxon>
        <taxon>Alphaproteobacteria</taxon>
        <taxon>Rhodospirillales</taxon>
        <taxon>Rhodospirillaceae</taxon>
        <taxon>Marinibaculum</taxon>
    </lineage>
</organism>
<protein>
    <submittedName>
        <fullName evidence="3">Uncharacterized protein</fullName>
    </submittedName>
</protein>
<evidence type="ECO:0000256" key="1">
    <source>
        <dbReference type="SAM" id="MobiDB-lite"/>
    </source>
</evidence>
<evidence type="ECO:0000313" key="4">
    <source>
        <dbReference type="Proteomes" id="UP001595528"/>
    </source>
</evidence>
<name>A0ABV7KXS6_9PROT</name>
<evidence type="ECO:0000313" key="3">
    <source>
        <dbReference type="EMBL" id="MFC3227152.1"/>
    </source>
</evidence>
<proteinExistence type="predicted"/>
<reference evidence="4" key="1">
    <citation type="journal article" date="2019" name="Int. J. Syst. Evol. Microbiol.">
        <title>The Global Catalogue of Microorganisms (GCM) 10K type strain sequencing project: providing services to taxonomists for standard genome sequencing and annotation.</title>
        <authorList>
            <consortium name="The Broad Institute Genomics Platform"/>
            <consortium name="The Broad Institute Genome Sequencing Center for Infectious Disease"/>
            <person name="Wu L."/>
            <person name="Ma J."/>
        </authorList>
    </citation>
    <scope>NUCLEOTIDE SEQUENCE [LARGE SCALE GENOMIC DNA]</scope>
    <source>
        <strain evidence="4">KCTC 42964</strain>
    </source>
</reference>
<feature type="region of interest" description="Disordered" evidence="1">
    <location>
        <begin position="201"/>
        <end position="265"/>
    </location>
</feature>
<dbReference type="RefSeq" id="WP_379899313.1">
    <property type="nucleotide sequence ID" value="NZ_JBHRTR010000020.1"/>
</dbReference>
<feature type="signal peptide" evidence="2">
    <location>
        <begin position="1"/>
        <end position="45"/>
    </location>
</feature>
<evidence type="ECO:0000256" key="2">
    <source>
        <dbReference type="SAM" id="SignalP"/>
    </source>
</evidence>
<feature type="compositionally biased region" description="Low complexity" evidence="1">
    <location>
        <begin position="201"/>
        <end position="214"/>
    </location>
</feature>
<comment type="caution">
    <text evidence="3">The sequence shown here is derived from an EMBL/GenBank/DDBJ whole genome shotgun (WGS) entry which is preliminary data.</text>
</comment>
<sequence length="265" mass="26156">MTGKGDRRMGQQTKARHGMAAGRAAGLAAALAALCLWGGAGTGLAADDTAPQAGDGSPGQAPGGLAAGGLAAGADPALLAIVEDICGELMGAERARRRLNSYQLAALPHVAPRDGDGATRVGFFAGKTFYCRRAGMALWATYEVTRLPPQEILALQSPPAVAVEVRFERVAPPAPATEPDRLKAAAESAKGALARVAATRGASGTGATVSGPTGQANAAASGPQPIIPSSLDAVAGTGPAGRSPATEADRTGAPRGGTAPPAGRQ</sequence>
<accession>A0ABV7KXS6</accession>
<gene>
    <name evidence="3" type="ORF">ACFOGJ_07930</name>
</gene>
<feature type="compositionally biased region" description="Low complexity" evidence="1">
    <location>
        <begin position="253"/>
        <end position="265"/>
    </location>
</feature>